<dbReference type="AlphaFoldDB" id="A0A803PKB0"/>
<keyword evidence="6" id="KW-1185">Reference proteome</keyword>
<accession>A0A803PKB0</accession>
<feature type="domain" description="RNase H type-1" evidence="3">
    <location>
        <begin position="581"/>
        <end position="649"/>
    </location>
</feature>
<name>A0A803PKB0_CANSA</name>
<evidence type="ECO:0000259" key="3">
    <source>
        <dbReference type="Pfam" id="PF13456"/>
    </source>
</evidence>
<dbReference type="InterPro" id="IPR002156">
    <property type="entry name" value="RNaseH_domain"/>
</dbReference>
<dbReference type="Gramene" id="evm.model.05.1177">
    <property type="protein sequence ID" value="cds.evm.model.05.1177"/>
    <property type="gene ID" value="evm.TU.05.1177"/>
</dbReference>
<dbReference type="Pfam" id="PF14244">
    <property type="entry name" value="Retrotran_gag_3"/>
    <property type="match status" value="1"/>
</dbReference>
<feature type="compositionally biased region" description="Polar residues" evidence="1">
    <location>
        <begin position="150"/>
        <end position="161"/>
    </location>
</feature>
<dbReference type="CDD" id="cd01650">
    <property type="entry name" value="RT_nLTR_like"/>
    <property type="match status" value="1"/>
</dbReference>
<feature type="domain" description="Retrotransposon Copia-like N-terminal" evidence="4">
    <location>
        <begin position="839"/>
        <end position="879"/>
    </location>
</feature>
<evidence type="ECO:0000313" key="6">
    <source>
        <dbReference type="Proteomes" id="UP000596661"/>
    </source>
</evidence>
<reference evidence="5" key="1">
    <citation type="submission" date="2018-11" db="EMBL/GenBank/DDBJ databases">
        <authorList>
            <person name="Grassa J C."/>
        </authorList>
    </citation>
    <scope>NUCLEOTIDE SEQUENCE [LARGE SCALE GENOMIC DNA]</scope>
</reference>
<feature type="region of interest" description="Disordered" evidence="1">
    <location>
        <begin position="149"/>
        <end position="183"/>
    </location>
</feature>
<evidence type="ECO:0000259" key="4">
    <source>
        <dbReference type="Pfam" id="PF14244"/>
    </source>
</evidence>
<feature type="compositionally biased region" description="Polar residues" evidence="1">
    <location>
        <begin position="232"/>
        <end position="244"/>
    </location>
</feature>
<proteinExistence type="predicted"/>
<dbReference type="Pfam" id="PF00078">
    <property type="entry name" value="RVT_1"/>
    <property type="match status" value="1"/>
</dbReference>
<dbReference type="EnsemblPlants" id="evm.model.05.1177">
    <property type="protein sequence ID" value="cds.evm.model.05.1177"/>
    <property type="gene ID" value="evm.TU.05.1177"/>
</dbReference>
<evidence type="ECO:0008006" key="7">
    <source>
        <dbReference type="Google" id="ProtNLM"/>
    </source>
</evidence>
<dbReference type="InterPro" id="IPR029472">
    <property type="entry name" value="Copia-like_N"/>
</dbReference>
<sequence>MIQNFPHPLTRPSLSRYFLHPSFLPLAYLIFVCLARLTSSPPLPIIFALTFTAPSMASSSTNPNILTALSEEESLIHDFTTSHSLLLPDPNSFAFIFKLLSPRTVKPAWIEKVMSEARLSVSLPKSLNTILASFWLLSNVMGIAQELFPRSSSPTTPQRCQESGPVHSPPRTTTITTSTRHPYFPSFPDFTSTIPPPIMTTSTITHIAKGKGIALRISSPPRTRPIGLVINEPSTQSSPTSSVGTRKHFTRQSTQVGNSVRSMLKRACAAPNEDAVVPSLSDVEHPPRKMSFCSWNARVLANRLKSVLHSVISPNQSAFLTGRQITDNIVIGNEIIHAIHSRKSGKLGWAAIKLDMEKAFDRVEWSFISHFLHHIGVPQRFTSLITKCLSTVTYQLSLNGNLSNVFSSSRGIRQGNALSPYLFLIVAEGFSAAIRLHEEAALFSGIKICRGAPSFSHLLFADDRTNLPSSSHQILPLIPNPDSDPPCSSMAKVSLVNTLEFLIVLDYQDAQIHSSVSSMTNNHSPAVQDHILLPSTTALFVDATLSTNAPTTYWDGFMQGPPHIQQPPDFQTRASSPILPSAQALCEGLQWCLSSNLTPRFIFSDCINLVSKVNGNWHDYSPLSTLVHRRNLPLQLPSVTLSHVSRQRQQESTPSRGTLPTLDSFQGEASIRPHPSTLVSKGTVKCHASCSQVQNMKRQGSSHLPPKNRQKNEGARCRDPNPAHHKYHQCEARRTREFAKLHSVLQHWKLPNVFYERTEKYICVEEDKKNLKTEQEPQVLAITLAAPLVVDAPMAPPPPPSTNSADNPPRIEHSAPVPQSTPVDRPLYEDIRSPYYLSNSDHPSMALVTLVLTDRNFQPWKRDFKLSIGARNKTPFLEGNGPRIFELNETLTYLHQGDDSVSAYFTKLTAMWDEINQLRPRIPCTFVVA</sequence>
<feature type="region of interest" description="Disordered" evidence="1">
    <location>
        <begin position="641"/>
        <end position="670"/>
    </location>
</feature>
<dbReference type="GO" id="GO:0004523">
    <property type="term" value="F:RNA-DNA hybrid ribonuclease activity"/>
    <property type="evidence" value="ECO:0007669"/>
    <property type="project" value="InterPro"/>
</dbReference>
<dbReference type="GO" id="GO:0003676">
    <property type="term" value="F:nucleic acid binding"/>
    <property type="evidence" value="ECO:0007669"/>
    <property type="project" value="InterPro"/>
</dbReference>
<dbReference type="Proteomes" id="UP000596661">
    <property type="component" value="Chromosome 5"/>
</dbReference>
<feature type="region of interest" description="Disordered" evidence="1">
    <location>
        <begin position="791"/>
        <end position="824"/>
    </location>
</feature>
<dbReference type="PANTHER" id="PTHR31635">
    <property type="entry name" value="REVERSE TRANSCRIPTASE DOMAIN-CONTAINING PROTEIN-RELATED"/>
    <property type="match status" value="1"/>
</dbReference>
<evidence type="ECO:0000259" key="2">
    <source>
        <dbReference type="Pfam" id="PF00078"/>
    </source>
</evidence>
<dbReference type="InterPro" id="IPR000477">
    <property type="entry name" value="RT_dom"/>
</dbReference>
<reference evidence="5" key="2">
    <citation type="submission" date="2021-03" db="UniProtKB">
        <authorList>
            <consortium name="EnsemblPlants"/>
        </authorList>
    </citation>
    <scope>IDENTIFICATION</scope>
</reference>
<dbReference type="PANTHER" id="PTHR31635:SF196">
    <property type="entry name" value="REVERSE TRANSCRIPTASE DOMAIN-CONTAINING PROTEIN-RELATED"/>
    <property type="match status" value="1"/>
</dbReference>
<dbReference type="EMBL" id="UZAU01000500">
    <property type="status" value="NOT_ANNOTATED_CDS"/>
    <property type="molecule type" value="Genomic_DNA"/>
</dbReference>
<feature type="compositionally biased region" description="Low complexity" evidence="1">
    <location>
        <begin position="169"/>
        <end position="181"/>
    </location>
</feature>
<evidence type="ECO:0000256" key="1">
    <source>
        <dbReference type="SAM" id="MobiDB-lite"/>
    </source>
</evidence>
<feature type="region of interest" description="Disordered" evidence="1">
    <location>
        <begin position="229"/>
        <end position="257"/>
    </location>
</feature>
<feature type="compositionally biased region" description="Polar residues" evidence="1">
    <location>
        <begin position="650"/>
        <end position="664"/>
    </location>
</feature>
<evidence type="ECO:0000313" key="5">
    <source>
        <dbReference type="EnsemblPlants" id="cds.evm.model.05.1177"/>
    </source>
</evidence>
<feature type="domain" description="Reverse transcriptase" evidence="2">
    <location>
        <begin position="288"/>
        <end position="465"/>
    </location>
</feature>
<organism evidence="5 6">
    <name type="scientific">Cannabis sativa</name>
    <name type="common">Hemp</name>
    <name type="synonym">Marijuana</name>
    <dbReference type="NCBI Taxonomy" id="3483"/>
    <lineage>
        <taxon>Eukaryota</taxon>
        <taxon>Viridiplantae</taxon>
        <taxon>Streptophyta</taxon>
        <taxon>Embryophyta</taxon>
        <taxon>Tracheophyta</taxon>
        <taxon>Spermatophyta</taxon>
        <taxon>Magnoliopsida</taxon>
        <taxon>eudicotyledons</taxon>
        <taxon>Gunneridae</taxon>
        <taxon>Pentapetalae</taxon>
        <taxon>rosids</taxon>
        <taxon>fabids</taxon>
        <taxon>Rosales</taxon>
        <taxon>Cannabaceae</taxon>
        <taxon>Cannabis</taxon>
    </lineage>
</organism>
<protein>
    <recommendedName>
        <fullName evidence="7">Reverse transcriptase domain-containing protein</fullName>
    </recommendedName>
</protein>
<feature type="compositionally biased region" description="Basic and acidic residues" evidence="1">
    <location>
        <begin position="710"/>
        <end position="726"/>
    </location>
</feature>
<feature type="region of interest" description="Disordered" evidence="1">
    <location>
        <begin position="695"/>
        <end position="726"/>
    </location>
</feature>
<dbReference type="Pfam" id="PF13456">
    <property type="entry name" value="RVT_3"/>
    <property type="match status" value="1"/>
</dbReference>